<proteinExistence type="predicted"/>
<sequence length="120" mass="11990">PVGALVGYHLFVRPLLDRDGATPRRMLLGGEGDGPRRGPAGTVHALPGRREVVADGREVVRLVPGRRLAPYGRADAMVLLESAGPVGGADDGGAGPVGGAAPGSGESAGAPERSVLVLAL</sequence>
<name>A0A921KPH4_9MICO</name>
<evidence type="ECO:0000313" key="3">
    <source>
        <dbReference type="Proteomes" id="UP000775129"/>
    </source>
</evidence>
<protein>
    <submittedName>
        <fullName evidence="2">Molybdopterin molybdenumtransferase MoeA</fullName>
    </submittedName>
</protein>
<reference evidence="2" key="2">
    <citation type="submission" date="2021-09" db="EMBL/GenBank/DDBJ databases">
        <authorList>
            <person name="Gilroy R."/>
        </authorList>
    </citation>
    <scope>NUCLEOTIDE SEQUENCE</scope>
    <source>
        <strain evidence="2">1647</strain>
    </source>
</reference>
<accession>A0A921KPH4</accession>
<feature type="region of interest" description="Disordered" evidence="1">
    <location>
        <begin position="22"/>
        <end position="43"/>
    </location>
</feature>
<organism evidence="2 3">
    <name type="scientific">Brachybacterium paraconglomeratum</name>
    <dbReference type="NCBI Taxonomy" id="173362"/>
    <lineage>
        <taxon>Bacteria</taxon>
        <taxon>Bacillati</taxon>
        <taxon>Actinomycetota</taxon>
        <taxon>Actinomycetes</taxon>
        <taxon>Micrococcales</taxon>
        <taxon>Dermabacteraceae</taxon>
        <taxon>Brachybacterium</taxon>
    </lineage>
</organism>
<feature type="region of interest" description="Disordered" evidence="1">
    <location>
        <begin position="84"/>
        <end position="113"/>
    </location>
</feature>
<evidence type="ECO:0000256" key="1">
    <source>
        <dbReference type="SAM" id="MobiDB-lite"/>
    </source>
</evidence>
<evidence type="ECO:0000313" key="2">
    <source>
        <dbReference type="EMBL" id="HJF48504.1"/>
    </source>
</evidence>
<dbReference type="EMBL" id="DYWO01000051">
    <property type="protein sequence ID" value="HJF48504.1"/>
    <property type="molecule type" value="Genomic_DNA"/>
</dbReference>
<feature type="non-terminal residue" evidence="2">
    <location>
        <position position="1"/>
    </location>
</feature>
<feature type="compositionally biased region" description="Low complexity" evidence="1">
    <location>
        <begin position="103"/>
        <end position="112"/>
    </location>
</feature>
<dbReference type="Proteomes" id="UP000775129">
    <property type="component" value="Unassembled WGS sequence"/>
</dbReference>
<comment type="caution">
    <text evidence="2">The sequence shown here is derived from an EMBL/GenBank/DDBJ whole genome shotgun (WGS) entry which is preliminary data.</text>
</comment>
<gene>
    <name evidence="2" type="ORF">K8W24_01705</name>
</gene>
<feature type="compositionally biased region" description="Gly residues" evidence="1">
    <location>
        <begin position="85"/>
        <end position="102"/>
    </location>
</feature>
<reference evidence="2" key="1">
    <citation type="journal article" date="2021" name="PeerJ">
        <title>Extensive microbial diversity within the chicken gut microbiome revealed by metagenomics and culture.</title>
        <authorList>
            <person name="Gilroy R."/>
            <person name="Ravi A."/>
            <person name="Getino M."/>
            <person name="Pursley I."/>
            <person name="Horton D.L."/>
            <person name="Alikhan N.F."/>
            <person name="Baker D."/>
            <person name="Gharbi K."/>
            <person name="Hall N."/>
            <person name="Watson M."/>
            <person name="Adriaenssens E.M."/>
            <person name="Foster-Nyarko E."/>
            <person name="Jarju S."/>
            <person name="Secka A."/>
            <person name="Antonio M."/>
            <person name="Oren A."/>
            <person name="Chaudhuri R.R."/>
            <person name="La Ragione R."/>
            <person name="Hildebrand F."/>
            <person name="Pallen M.J."/>
        </authorList>
    </citation>
    <scope>NUCLEOTIDE SEQUENCE</scope>
    <source>
        <strain evidence="2">1647</strain>
    </source>
</reference>
<dbReference type="AlphaFoldDB" id="A0A921KPH4"/>